<accession>A0A5N6DH98</accession>
<dbReference type="InterPro" id="IPR057684">
    <property type="entry name" value="DUF7924"/>
</dbReference>
<keyword evidence="3" id="KW-1185">Reference proteome</keyword>
<protein>
    <recommendedName>
        <fullName evidence="1">DUF7924 domain-containing protein</fullName>
    </recommendedName>
</protein>
<sequence>MSQSGYFRGFQDALRNRSEKRLLIDLHPLLMPSAESQFLRGRKSLKDVIDGYNDPWERAEPIYGPKPQPDHTRGLRWSIFDESQRQKLRVQPYEKSLYAVREEIYFPYLTGEVNLILDIADRQSMHSACVALRGLVHLARMTGCVELLHRRILTFSIRITETRFPFTAITLK</sequence>
<dbReference type="Pfam" id="PF25545">
    <property type="entry name" value="DUF7924"/>
    <property type="match status" value="1"/>
</dbReference>
<evidence type="ECO:0000313" key="2">
    <source>
        <dbReference type="EMBL" id="KAB8204502.1"/>
    </source>
</evidence>
<evidence type="ECO:0000313" key="3">
    <source>
        <dbReference type="Proteomes" id="UP000326532"/>
    </source>
</evidence>
<feature type="domain" description="DUF7924" evidence="1">
    <location>
        <begin position="7"/>
        <end position="162"/>
    </location>
</feature>
<dbReference type="EMBL" id="ML734979">
    <property type="protein sequence ID" value="KAB8204502.1"/>
    <property type="molecule type" value="Genomic_DNA"/>
</dbReference>
<name>A0A5N6DH98_ASPPA</name>
<reference evidence="2 3" key="1">
    <citation type="submission" date="2019-04" db="EMBL/GenBank/DDBJ databases">
        <title>Fungal friends and foes A comparative genomics study of 23 Aspergillus species from section Flavi.</title>
        <authorList>
            <consortium name="DOE Joint Genome Institute"/>
            <person name="Kjaerbolling I."/>
            <person name="Vesth T.C."/>
            <person name="Frisvad J.C."/>
            <person name="Nybo J.L."/>
            <person name="Theobald S."/>
            <person name="Kildgaard S."/>
            <person name="Petersen T.I."/>
            <person name="Kuo A."/>
            <person name="Sato A."/>
            <person name="Lyhne E.K."/>
            <person name="Kogle M.E."/>
            <person name="Wiebenga A."/>
            <person name="Kun R.S."/>
            <person name="Lubbers R.J."/>
            <person name="Makela M.R."/>
            <person name="Barry K."/>
            <person name="Chovatia M."/>
            <person name="Clum A."/>
            <person name="Daum C."/>
            <person name="Haridas S."/>
            <person name="He G."/>
            <person name="LaButti K."/>
            <person name="Lipzen A."/>
            <person name="Mondo S."/>
            <person name="Pangilinan J."/>
            <person name="Riley R."/>
            <person name="Salamov A."/>
            <person name="Simmons B.A."/>
            <person name="Magnuson J.K."/>
            <person name="Henrissat B."/>
            <person name="Mortensen U.H."/>
            <person name="Larsen T.O."/>
            <person name="De vries R.P."/>
            <person name="Grigoriev I.V."/>
            <person name="Machida M."/>
            <person name="Baker S.E."/>
            <person name="Andersen M.R."/>
        </authorList>
    </citation>
    <scope>NUCLEOTIDE SEQUENCE [LARGE SCALE GENOMIC DNA]</scope>
    <source>
        <strain evidence="2 3">CBS 117618</strain>
    </source>
</reference>
<dbReference type="AlphaFoldDB" id="A0A5N6DH98"/>
<organism evidence="2 3">
    <name type="scientific">Aspergillus parasiticus</name>
    <dbReference type="NCBI Taxonomy" id="5067"/>
    <lineage>
        <taxon>Eukaryota</taxon>
        <taxon>Fungi</taxon>
        <taxon>Dikarya</taxon>
        <taxon>Ascomycota</taxon>
        <taxon>Pezizomycotina</taxon>
        <taxon>Eurotiomycetes</taxon>
        <taxon>Eurotiomycetidae</taxon>
        <taxon>Eurotiales</taxon>
        <taxon>Aspergillaceae</taxon>
        <taxon>Aspergillus</taxon>
        <taxon>Aspergillus subgen. Circumdati</taxon>
    </lineage>
</organism>
<proteinExistence type="predicted"/>
<gene>
    <name evidence="2" type="ORF">BDV34DRAFT_226302</name>
</gene>
<dbReference type="VEuPathDB" id="FungiDB:BDV34DRAFT_226302"/>
<evidence type="ECO:0000259" key="1">
    <source>
        <dbReference type="Pfam" id="PF25545"/>
    </source>
</evidence>
<dbReference type="Proteomes" id="UP000326532">
    <property type="component" value="Unassembled WGS sequence"/>
</dbReference>